<evidence type="ECO:0008006" key="4">
    <source>
        <dbReference type="Google" id="ProtNLM"/>
    </source>
</evidence>
<organism evidence="2 3">
    <name type="scientific">Xylanibacter ruminicola</name>
    <name type="common">Prevotella ruminicola</name>
    <dbReference type="NCBI Taxonomy" id="839"/>
    <lineage>
        <taxon>Bacteria</taxon>
        <taxon>Pseudomonadati</taxon>
        <taxon>Bacteroidota</taxon>
        <taxon>Bacteroidia</taxon>
        <taxon>Bacteroidales</taxon>
        <taxon>Prevotellaceae</taxon>
        <taxon>Xylanibacter</taxon>
    </lineage>
</organism>
<proteinExistence type="predicted"/>
<evidence type="ECO:0000313" key="2">
    <source>
        <dbReference type="EMBL" id="SEF75725.1"/>
    </source>
</evidence>
<evidence type="ECO:0000313" key="3">
    <source>
        <dbReference type="Proteomes" id="UP000236735"/>
    </source>
</evidence>
<keyword evidence="1" id="KW-0732">Signal</keyword>
<dbReference type="EMBL" id="FNUV01000003">
    <property type="protein sequence ID" value="SEF75725.1"/>
    <property type="molecule type" value="Genomic_DNA"/>
</dbReference>
<evidence type="ECO:0000256" key="1">
    <source>
        <dbReference type="SAM" id="SignalP"/>
    </source>
</evidence>
<name>A0A1H5UL18_XYLRU</name>
<gene>
    <name evidence="2" type="ORF">SAMN05216354_1540</name>
</gene>
<sequence>MKRNILLIVVFVSTMMAQAQDKYFESCPLTVIEEGWKTKPIDNVINGSLGIVLERFNSIWPTWMGSAICETMEQGLDKRVIDEETSLIVTVDVDNGYADVSDGGTDGAYMTACVWNRSNGHRLLAVRMGKPTDPFIEFVCFYDFDPAKKMLTPEPEILKGYRWNDRAPYTQMFYKLPKIGKDMVVEEWGNGDPLKHIFAWDGMKPVYTRTEPLVYDDGLEDITVNYQGKTPNVKDFMTAILSQNELGEAWGSMKQNWDLYRNGMHLMPDCDIIVDTQNGYVGFEESEMGENRMVIECCYWNYADRKHKLVAVSNDYYQNGQAIAGQYTGVTFYKYDNTTRKMRVASAVDLGLESDAPPGTFATTHSLPRRGKTIVYTFYVPAGKIEKRMTWNGNEFIAGSK</sequence>
<accession>A0A1H5UL18</accession>
<dbReference type="AlphaFoldDB" id="A0A1H5UL18"/>
<feature type="signal peptide" evidence="1">
    <location>
        <begin position="1"/>
        <end position="19"/>
    </location>
</feature>
<feature type="chain" id="PRO_5009286324" description="Lipoprotein" evidence="1">
    <location>
        <begin position="20"/>
        <end position="401"/>
    </location>
</feature>
<dbReference type="Proteomes" id="UP000236735">
    <property type="component" value="Unassembled WGS sequence"/>
</dbReference>
<reference evidence="2 3" key="1">
    <citation type="submission" date="2016-10" db="EMBL/GenBank/DDBJ databases">
        <authorList>
            <person name="de Groot N.N."/>
        </authorList>
    </citation>
    <scope>NUCLEOTIDE SEQUENCE [LARGE SCALE GENOMIC DNA]</scope>
    <source>
        <strain evidence="2 3">AR32</strain>
    </source>
</reference>
<dbReference type="RefSeq" id="WP_103915580.1">
    <property type="nucleotide sequence ID" value="NZ_FNUV01000003.1"/>
</dbReference>
<protein>
    <recommendedName>
        <fullName evidence="4">Lipoprotein</fullName>
    </recommendedName>
</protein>